<organism evidence="1 2">
    <name type="scientific">Russula earlei</name>
    <dbReference type="NCBI Taxonomy" id="71964"/>
    <lineage>
        <taxon>Eukaryota</taxon>
        <taxon>Fungi</taxon>
        <taxon>Dikarya</taxon>
        <taxon>Basidiomycota</taxon>
        <taxon>Agaricomycotina</taxon>
        <taxon>Agaricomycetes</taxon>
        <taxon>Russulales</taxon>
        <taxon>Russulaceae</taxon>
        <taxon>Russula</taxon>
    </lineage>
</organism>
<evidence type="ECO:0000313" key="2">
    <source>
        <dbReference type="Proteomes" id="UP001207468"/>
    </source>
</evidence>
<keyword evidence="2" id="KW-1185">Reference proteome</keyword>
<dbReference type="Proteomes" id="UP001207468">
    <property type="component" value="Unassembled WGS sequence"/>
</dbReference>
<dbReference type="EMBL" id="JAGFNK010000073">
    <property type="protein sequence ID" value="KAI9509032.1"/>
    <property type="molecule type" value="Genomic_DNA"/>
</dbReference>
<reference evidence="1" key="1">
    <citation type="submission" date="2021-03" db="EMBL/GenBank/DDBJ databases">
        <title>Evolutionary priming and transition to the ectomycorrhizal habit in an iconic lineage of mushroom-forming fungi: is preadaptation a requirement?</title>
        <authorList>
            <consortium name="DOE Joint Genome Institute"/>
            <person name="Looney B.P."/>
            <person name="Miyauchi S."/>
            <person name="Morin E."/>
            <person name="Drula E."/>
            <person name="Courty P.E."/>
            <person name="Chicoki N."/>
            <person name="Fauchery L."/>
            <person name="Kohler A."/>
            <person name="Kuo A."/>
            <person name="LaButti K."/>
            <person name="Pangilinan J."/>
            <person name="Lipzen A."/>
            <person name="Riley R."/>
            <person name="Andreopoulos W."/>
            <person name="He G."/>
            <person name="Johnson J."/>
            <person name="Barry K.W."/>
            <person name="Grigoriev I.V."/>
            <person name="Nagy L."/>
            <person name="Hibbett D."/>
            <person name="Henrissat B."/>
            <person name="Matheny P.B."/>
            <person name="Labbe J."/>
            <person name="Martin A.F."/>
        </authorList>
    </citation>
    <scope>NUCLEOTIDE SEQUENCE</scope>
    <source>
        <strain evidence="1">BPL698</strain>
    </source>
</reference>
<name>A0ACC0UC06_9AGAM</name>
<comment type="caution">
    <text evidence="1">The sequence shown here is derived from an EMBL/GenBank/DDBJ whole genome shotgun (WGS) entry which is preliminary data.</text>
</comment>
<evidence type="ECO:0000313" key="1">
    <source>
        <dbReference type="EMBL" id="KAI9509032.1"/>
    </source>
</evidence>
<gene>
    <name evidence="1" type="ORF">F5148DRAFT_814792</name>
</gene>
<protein>
    <submittedName>
        <fullName evidence="1">Uncharacterized protein</fullName>
    </submittedName>
</protein>
<sequence>MALLTLVCRIYLSPTISVTQLESKIQTSSSPPVRCMSILTSDASRISCERLTHRAISGLGARRYFDYSECSLKGCFPVSAVGRYD</sequence>
<accession>A0ACC0UC06</accession>
<proteinExistence type="predicted"/>